<dbReference type="CDD" id="cd15831">
    <property type="entry name" value="BTAD"/>
    <property type="match status" value="1"/>
</dbReference>
<dbReference type="SMART" id="SM01043">
    <property type="entry name" value="BTAD"/>
    <property type="match status" value="1"/>
</dbReference>
<dbReference type="SUPFAM" id="SSF48452">
    <property type="entry name" value="TPR-like"/>
    <property type="match status" value="1"/>
</dbReference>
<evidence type="ECO:0000256" key="1">
    <source>
        <dbReference type="ARBA" id="ARBA00005820"/>
    </source>
</evidence>
<dbReference type="InterPro" id="IPR027417">
    <property type="entry name" value="P-loop_NTPase"/>
</dbReference>
<dbReference type="SMART" id="SM00382">
    <property type="entry name" value="AAA"/>
    <property type="match status" value="1"/>
</dbReference>
<dbReference type="PANTHER" id="PTHR35807:SF1">
    <property type="entry name" value="TRANSCRIPTIONAL REGULATOR REDD"/>
    <property type="match status" value="1"/>
</dbReference>
<feature type="DNA-binding region" description="OmpR/PhoB-type" evidence="6">
    <location>
        <begin position="1"/>
        <end position="89"/>
    </location>
</feature>
<keyword evidence="3" id="KW-0805">Transcription regulation</keyword>
<name>A0A9X1Q2D4_STRM4</name>
<dbReference type="GO" id="GO:0000160">
    <property type="term" value="P:phosphorelay signal transduction system"/>
    <property type="evidence" value="ECO:0007669"/>
    <property type="project" value="UniProtKB-KW"/>
</dbReference>
<dbReference type="EMBL" id="JAKEIP010000145">
    <property type="protein sequence ID" value="MCF1597398.1"/>
    <property type="molecule type" value="Genomic_DNA"/>
</dbReference>
<dbReference type="GO" id="GO:0003677">
    <property type="term" value="F:DNA binding"/>
    <property type="evidence" value="ECO:0007669"/>
    <property type="project" value="UniProtKB-UniRule"/>
</dbReference>
<feature type="compositionally biased region" description="Pro residues" evidence="7">
    <location>
        <begin position="283"/>
        <end position="292"/>
    </location>
</feature>
<dbReference type="InterPro" id="IPR011990">
    <property type="entry name" value="TPR-like_helical_dom_sf"/>
</dbReference>
<dbReference type="InterPro" id="IPR005158">
    <property type="entry name" value="BTAD"/>
</dbReference>
<dbReference type="InterPro" id="IPR036388">
    <property type="entry name" value="WH-like_DNA-bd_sf"/>
</dbReference>
<dbReference type="InterPro" id="IPR001867">
    <property type="entry name" value="OmpR/PhoB-type_DNA-bd"/>
</dbReference>
<dbReference type="PANTHER" id="PTHR35807">
    <property type="entry name" value="TRANSCRIPTIONAL REGULATOR REDD-RELATED"/>
    <property type="match status" value="1"/>
</dbReference>
<keyword evidence="5" id="KW-0804">Transcription</keyword>
<gene>
    <name evidence="9" type="ORF">L0P92_28130</name>
</gene>
<dbReference type="Gene3D" id="1.25.40.10">
    <property type="entry name" value="Tetratricopeptide repeat domain"/>
    <property type="match status" value="1"/>
</dbReference>
<evidence type="ECO:0000259" key="8">
    <source>
        <dbReference type="PROSITE" id="PS51755"/>
    </source>
</evidence>
<protein>
    <submittedName>
        <fullName evidence="9">AAA family ATPase</fullName>
    </submittedName>
</protein>
<dbReference type="InterPro" id="IPR041664">
    <property type="entry name" value="AAA_16"/>
</dbReference>
<reference evidence="9" key="1">
    <citation type="submission" date="2022-01" db="EMBL/GenBank/DDBJ databases">
        <title>Draft Genome Sequences of Seven Type Strains of the Genus Streptomyces.</title>
        <authorList>
            <person name="Aziz S."/>
            <person name="Coretto E."/>
            <person name="Chronakova A."/>
            <person name="Sproer C."/>
            <person name="Huber K."/>
            <person name="Nouioui I."/>
            <person name="Gross H."/>
        </authorList>
    </citation>
    <scope>NUCLEOTIDE SEQUENCE</scope>
    <source>
        <strain evidence="9">DSM 103493</strain>
    </source>
</reference>
<keyword evidence="10" id="KW-1185">Reference proteome</keyword>
<feature type="domain" description="OmpR/PhoB-type" evidence="8">
    <location>
        <begin position="1"/>
        <end position="89"/>
    </location>
</feature>
<evidence type="ECO:0000256" key="2">
    <source>
        <dbReference type="ARBA" id="ARBA00023012"/>
    </source>
</evidence>
<feature type="compositionally biased region" description="Low complexity" evidence="7">
    <location>
        <begin position="293"/>
        <end position="307"/>
    </location>
</feature>
<keyword evidence="2" id="KW-0902">Two-component regulatory system</keyword>
<evidence type="ECO:0000256" key="7">
    <source>
        <dbReference type="SAM" id="MobiDB-lite"/>
    </source>
</evidence>
<dbReference type="PROSITE" id="PS51755">
    <property type="entry name" value="OMPR_PHOB"/>
    <property type="match status" value="1"/>
</dbReference>
<dbReference type="InterPro" id="IPR051677">
    <property type="entry name" value="AfsR-DnrI-RedD_regulator"/>
</dbReference>
<sequence>MEVTADEQTVALGGTKQRATLGYLLLQANRVVATSRLLNALWGVEEAPTTARKILQNAVYGLRGVLASHRDDGEAPALLTQAPGYMLRVDPEQVDLHLFHKWVGLGRRKQAEGDAPAAAALLREALALWRGPALADLVEAGLDWPELAAVQSTRLDVTEDYFEAQLLCGCHYEILAELETLVQAEPLRERASAQLMLALYRCGRQADALNTYSHVRAALVENLGLEPGRGLQQLQQAILTQDPSLSMDRPDHRRAFAGGDTEDVRPSARLRPRPEPAEDTPAPAVPDAPVPDAPVSDAALPAAGVPAPRVPAPRVPDSSGARAPHAVSDRRTVSVVSVRTRLAPAAGAEARDDLDELLDGAAELVRAQIERFGGTVTASLGSVSLAVFGMDEPGEEDVRKATLAALAVRDVLDVATPRGAEQLRLTVHVCVTRGEVLLRRRGQDGPPTVVGAALDESQFLLAEVPAGQVWASDAVRTATESAVLYLPTTVSPASWQAIEVRERHLADGTDAGRTHEREVLQGLLKRTRRHVVPHLVTVFGESGTGKSELLREFGRWAGSRPDAPLFLTGTAPATPAGHPLKAPAEILAAFCGIDAGDTAESAREALAGRVREVLGSGTAAQRLSSRLAPLLAPALDAAQQALSGGGADPTGDVLAAWRDLFLAAARHMLLVLCVDDLHRADDRVLDTIEELVGSTGSGRLFVVAAATPELLLRRPTWAGGRSHASSLTLVQPTGATGEHLVELLLSAARRQRPKHAPGNPAPTPPPAPRNDFRMTVRWDALEHDVRTHLQGARKGVA</sequence>
<dbReference type="SUPFAM" id="SSF55073">
    <property type="entry name" value="Nucleotide cyclase"/>
    <property type="match status" value="1"/>
</dbReference>
<evidence type="ECO:0000256" key="5">
    <source>
        <dbReference type="ARBA" id="ARBA00023163"/>
    </source>
</evidence>
<dbReference type="Pfam" id="PF13191">
    <property type="entry name" value="AAA_16"/>
    <property type="match status" value="1"/>
</dbReference>
<accession>A0A9X1Q2D4</accession>
<evidence type="ECO:0000313" key="10">
    <source>
        <dbReference type="Proteomes" id="UP001139384"/>
    </source>
</evidence>
<dbReference type="SUPFAM" id="SSF46894">
    <property type="entry name" value="C-terminal effector domain of the bipartite response regulators"/>
    <property type="match status" value="1"/>
</dbReference>
<proteinExistence type="inferred from homology"/>
<dbReference type="SMART" id="SM00862">
    <property type="entry name" value="Trans_reg_C"/>
    <property type="match status" value="1"/>
</dbReference>
<dbReference type="AlphaFoldDB" id="A0A9X1Q2D4"/>
<keyword evidence="4 6" id="KW-0238">DNA-binding</keyword>
<organism evidence="9 10">
    <name type="scientific">Streptomyces muensis</name>
    <dbReference type="NCBI Taxonomy" id="1077944"/>
    <lineage>
        <taxon>Bacteria</taxon>
        <taxon>Bacillati</taxon>
        <taxon>Actinomycetota</taxon>
        <taxon>Actinomycetes</taxon>
        <taxon>Kitasatosporales</taxon>
        <taxon>Streptomycetaceae</taxon>
        <taxon>Streptomyces</taxon>
    </lineage>
</organism>
<dbReference type="SUPFAM" id="SSF52540">
    <property type="entry name" value="P-loop containing nucleoside triphosphate hydrolases"/>
    <property type="match status" value="1"/>
</dbReference>
<comment type="similarity">
    <text evidence="1">Belongs to the AfsR/DnrI/RedD regulatory family.</text>
</comment>
<feature type="compositionally biased region" description="Basic and acidic residues" evidence="7">
    <location>
        <begin position="262"/>
        <end position="276"/>
    </location>
</feature>
<dbReference type="InterPro" id="IPR016032">
    <property type="entry name" value="Sig_transdc_resp-reg_C-effctor"/>
</dbReference>
<evidence type="ECO:0000313" key="9">
    <source>
        <dbReference type="EMBL" id="MCF1597398.1"/>
    </source>
</evidence>
<dbReference type="Proteomes" id="UP001139384">
    <property type="component" value="Unassembled WGS sequence"/>
</dbReference>
<feature type="region of interest" description="Disordered" evidence="7">
    <location>
        <begin position="241"/>
        <end position="328"/>
    </location>
</feature>
<dbReference type="RefSeq" id="WP_234765853.1">
    <property type="nucleotide sequence ID" value="NZ_JAKEIP010000145.1"/>
</dbReference>
<dbReference type="Gene3D" id="3.30.70.1230">
    <property type="entry name" value="Nucleotide cyclase"/>
    <property type="match status" value="1"/>
</dbReference>
<dbReference type="GO" id="GO:0006355">
    <property type="term" value="P:regulation of DNA-templated transcription"/>
    <property type="evidence" value="ECO:0007669"/>
    <property type="project" value="InterPro"/>
</dbReference>
<comment type="caution">
    <text evidence="9">The sequence shown here is derived from an EMBL/GenBank/DDBJ whole genome shotgun (WGS) entry which is preliminary data.</text>
</comment>
<dbReference type="Gene3D" id="1.10.10.10">
    <property type="entry name" value="Winged helix-like DNA-binding domain superfamily/Winged helix DNA-binding domain"/>
    <property type="match status" value="1"/>
</dbReference>
<feature type="region of interest" description="Disordered" evidence="7">
    <location>
        <begin position="751"/>
        <end position="771"/>
    </location>
</feature>
<feature type="compositionally biased region" description="Pro residues" evidence="7">
    <location>
        <begin position="759"/>
        <end position="768"/>
    </location>
</feature>
<evidence type="ECO:0000256" key="4">
    <source>
        <dbReference type="ARBA" id="ARBA00023125"/>
    </source>
</evidence>
<dbReference type="InterPro" id="IPR003593">
    <property type="entry name" value="AAA+_ATPase"/>
</dbReference>
<evidence type="ECO:0000256" key="3">
    <source>
        <dbReference type="ARBA" id="ARBA00023015"/>
    </source>
</evidence>
<dbReference type="Pfam" id="PF03704">
    <property type="entry name" value="BTAD"/>
    <property type="match status" value="1"/>
</dbReference>
<evidence type="ECO:0000256" key="6">
    <source>
        <dbReference type="PROSITE-ProRule" id="PRU01091"/>
    </source>
</evidence>
<dbReference type="InterPro" id="IPR029787">
    <property type="entry name" value="Nucleotide_cyclase"/>
</dbReference>